<dbReference type="Proteomes" id="UP000198956">
    <property type="component" value="Unassembled WGS sequence"/>
</dbReference>
<organism evidence="17 18">
    <name type="scientific">Aneurinibacillus thermoaerophilus</name>
    <dbReference type="NCBI Taxonomy" id="143495"/>
    <lineage>
        <taxon>Bacteria</taxon>
        <taxon>Bacillati</taxon>
        <taxon>Bacillota</taxon>
        <taxon>Bacilli</taxon>
        <taxon>Bacillales</taxon>
        <taxon>Paenibacillaceae</taxon>
        <taxon>Aneurinibacillus group</taxon>
        <taxon>Aneurinibacillus</taxon>
    </lineage>
</organism>
<dbReference type="InterPro" id="IPR004659">
    <property type="entry name" value="RNase_E/G"/>
</dbReference>
<dbReference type="Pfam" id="PF10150">
    <property type="entry name" value="RNase_E_G"/>
    <property type="match status" value="1"/>
</dbReference>
<keyword evidence="14" id="KW-0460">Magnesium</keyword>
<dbReference type="Gene3D" id="2.40.50.140">
    <property type="entry name" value="Nucleic acid-binding proteins"/>
    <property type="match status" value="1"/>
</dbReference>
<sequence length="523" mass="60291">MVFWLIVSRIQLEIRDFEGLKHTIRGGQLLKQIIINCTGREARVAMLEGGRLVELYIERPEGRRIVGNIYKGRVENVLPGMQAAFIDIGMEKNAYLYVADCLPPETEPEEGKRPSINELITQGQEIIVQVSKEAFGTKGAKVTTQLSLPGRYIVYLPNVTYIGVSRRIRKEKERERLRRMAREILGPNEGIIIRTMAEGMSRAELEADVSFLRACWEQVWSEKKHVRPPALVYQDLDLVSRVVRDFVDEEVEEIMIDSRPRYAEVRALLARYRPEWEQKIRLYTGAEEIFSYYGLDGEIERALRRKVWLKSGGYLVIDQTEAMTVFDVNTGKYTGSHTLEETVLKTNLEACREIVRQLRLRNIGGIVIIDFIDMEKEENRLQVLECMEGELRKDKTKTQVLGFTRLGLLELTRKKERQNLADILLRVCPCCEGTGRITAEETLASALERELASFSHDDRVEAVLLEVHPHIARVFVERDYIEELRNSTSIALYIAENSALDQQRYRILFAGSEAEARRRLQKQ</sequence>
<evidence type="ECO:0000256" key="10">
    <source>
        <dbReference type="ARBA" id="ARBA00022723"/>
    </source>
</evidence>
<keyword evidence="9" id="KW-0540">Nuclease</keyword>
<dbReference type="GO" id="GO:0000049">
    <property type="term" value="F:tRNA binding"/>
    <property type="evidence" value="ECO:0007669"/>
    <property type="project" value="UniProtKB-KW"/>
</dbReference>
<dbReference type="Pfam" id="PF20833">
    <property type="entry name" value="RNase_E_G_Thio"/>
    <property type="match status" value="1"/>
</dbReference>
<name>A0A1G7Y8R3_ANETH</name>
<keyword evidence="7" id="KW-0820">tRNA-binding</keyword>
<evidence type="ECO:0000256" key="11">
    <source>
        <dbReference type="ARBA" id="ARBA00022730"/>
    </source>
</evidence>
<dbReference type="NCBIfam" id="TIGR00757">
    <property type="entry name" value="RNaseEG"/>
    <property type="match status" value="1"/>
</dbReference>
<evidence type="ECO:0000256" key="4">
    <source>
        <dbReference type="ARBA" id="ARBA00017719"/>
    </source>
</evidence>
<dbReference type="GO" id="GO:0008033">
    <property type="term" value="P:tRNA processing"/>
    <property type="evidence" value="ECO:0007669"/>
    <property type="project" value="UniProtKB-KW"/>
</dbReference>
<dbReference type="InterPro" id="IPR019307">
    <property type="entry name" value="RNA-bd_AU-1/RNase_E/G"/>
</dbReference>
<proteinExistence type="inferred from homology"/>
<dbReference type="GO" id="GO:0019843">
    <property type="term" value="F:rRNA binding"/>
    <property type="evidence" value="ECO:0007669"/>
    <property type="project" value="UniProtKB-KW"/>
</dbReference>
<dbReference type="SMART" id="SM00316">
    <property type="entry name" value="S1"/>
    <property type="match status" value="1"/>
</dbReference>
<comment type="cofactor">
    <cofactor evidence="1">
        <name>Mg(2+)</name>
        <dbReference type="ChEBI" id="CHEBI:18420"/>
    </cofactor>
</comment>
<reference evidence="17 18" key="1">
    <citation type="submission" date="2016-10" db="EMBL/GenBank/DDBJ databases">
        <authorList>
            <person name="de Groot N.N."/>
        </authorList>
    </citation>
    <scope>NUCLEOTIDE SEQUENCE [LARGE SCALE GENOMIC DNA]</scope>
    <source>
        <strain evidence="17 18">L 420-91</strain>
    </source>
</reference>
<dbReference type="InterPro" id="IPR012340">
    <property type="entry name" value="NA-bd_OB-fold"/>
</dbReference>
<dbReference type="CDD" id="cd04453">
    <property type="entry name" value="S1_RNase_E"/>
    <property type="match status" value="1"/>
</dbReference>
<evidence type="ECO:0000256" key="5">
    <source>
        <dbReference type="ARBA" id="ARBA00022490"/>
    </source>
</evidence>
<comment type="similarity">
    <text evidence="3">Belongs to the RNase E/G family. RNase G subfamily.</text>
</comment>
<dbReference type="PANTHER" id="PTHR30001">
    <property type="entry name" value="RIBONUCLEASE"/>
    <property type="match status" value="1"/>
</dbReference>
<evidence type="ECO:0000256" key="12">
    <source>
        <dbReference type="ARBA" id="ARBA00022759"/>
    </source>
</evidence>
<protein>
    <recommendedName>
        <fullName evidence="4">Ribonuclease G</fullName>
    </recommendedName>
</protein>
<evidence type="ECO:0000256" key="3">
    <source>
        <dbReference type="ARBA" id="ARBA00005663"/>
    </source>
</evidence>
<evidence type="ECO:0000256" key="9">
    <source>
        <dbReference type="ARBA" id="ARBA00022722"/>
    </source>
</evidence>
<evidence type="ECO:0000256" key="8">
    <source>
        <dbReference type="ARBA" id="ARBA00022694"/>
    </source>
</evidence>
<dbReference type="GO" id="GO:0005737">
    <property type="term" value="C:cytoplasm"/>
    <property type="evidence" value="ECO:0007669"/>
    <property type="project" value="UniProtKB-SubCell"/>
</dbReference>
<keyword evidence="12" id="KW-0255">Endonuclease</keyword>
<dbReference type="GO" id="GO:0006364">
    <property type="term" value="P:rRNA processing"/>
    <property type="evidence" value="ECO:0007669"/>
    <property type="project" value="UniProtKB-KW"/>
</dbReference>
<comment type="subcellular location">
    <subcellularLocation>
        <location evidence="2">Cytoplasm</location>
    </subcellularLocation>
</comment>
<keyword evidence="10" id="KW-0479">Metal-binding</keyword>
<dbReference type="GO" id="GO:0016787">
    <property type="term" value="F:hydrolase activity"/>
    <property type="evidence" value="ECO:0007669"/>
    <property type="project" value="UniProtKB-KW"/>
</dbReference>
<evidence type="ECO:0000256" key="13">
    <source>
        <dbReference type="ARBA" id="ARBA00022801"/>
    </source>
</evidence>
<evidence type="ECO:0000256" key="1">
    <source>
        <dbReference type="ARBA" id="ARBA00001946"/>
    </source>
</evidence>
<evidence type="ECO:0000259" key="16">
    <source>
        <dbReference type="SMART" id="SM00316"/>
    </source>
</evidence>
<evidence type="ECO:0000256" key="6">
    <source>
        <dbReference type="ARBA" id="ARBA00022552"/>
    </source>
</evidence>
<gene>
    <name evidence="17" type="ORF">SAMN04489735_10061</name>
</gene>
<evidence type="ECO:0000313" key="18">
    <source>
        <dbReference type="Proteomes" id="UP000198956"/>
    </source>
</evidence>
<dbReference type="EMBL" id="FNDE01000006">
    <property type="protein sequence ID" value="SDG92868.1"/>
    <property type="molecule type" value="Genomic_DNA"/>
</dbReference>
<dbReference type="PANTHER" id="PTHR30001:SF0">
    <property type="entry name" value="RIBONUCLEASE G"/>
    <property type="match status" value="1"/>
</dbReference>
<dbReference type="AlphaFoldDB" id="A0A1G7Y8R3"/>
<dbReference type="InterPro" id="IPR003029">
    <property type="entry name" value="S1_domain"/>
</dbReference>
<keyword evidence="5" id="KW-0963">Cytoplasm</keyword>
<accession>A0A1G7Y8R3</accession>
<keyword evidence="13" id="KW-0378">Hydrolase</keyword>
<dbReference type="InterPro" id="IPR048583">
    <property type="entry name" value="RNase_E_G_thioredoxin-like"/>
</dbReference>
<evidence type="ECO:0000256" key="2">
    <source>
        <dbReference type="ARBA" id="ARBA00004496"/>
    </source>
</evidence>
<dbReference type="GO" id="GO:0046872">
    <property type="term" value="F:metal ion binding"/>
    <property type="evidence" value="ECO:0007669"/>
    <property type="project" value="UniProtKB-KW"/>
</dbReference>
<dbReference type="Gene3D" id="3.40.1260.20">
    <property type="entry name" value="Ribonuclease E, catalytic domain"/>
    <property type="match status" value="1"/>
</dbReference>
<keyword evidence="6" id="KW-0698">rRNA processing</keyword>
<dbReference type="GO" id="GO:0004519">
    <property type="term" value="F:endonuclease activity"/>
    <property type="evidence" value="ECO:0007669"/>
    <property type="project" value="UniProtKB-KW"/>
</dbReference>
<keyword evidence="15" id="KW-0694">RNA-binding</keyword>
<evidence type="ECO:0000313" key="17">
    <source>
        <dbReference type="EMBL" id="SDG92868.1"/>
    </source>
</evidence>
<evidence type="ECO:0000256" key="7">
    <source>
        <dbReference type="ARBA" id="ARBA00022555"/>
    </source>
</evidence>
<dbReference type="GO" id="GO:0004540">
    <property type="term" value="F:RNA nuclease activity"/>
    <property type="evidence" value="ECO:0007669"/>
    <property type="project" value="InterPro"/>
</dbReference>
<dbReference type="SUPFAM" id="SSF50249">
    <property type="entry name" value="Nucleic acid-binding proteins"/>
    <property type="match status" value="1"/>
</dbReference>
<keyword evidence="8" id="KW-0819">tRNA processing</keyword>
<evidence type="ECO:0000256" key="15">
    <source>
        <dbReference type="ARBA" id="ARBA00022884"/>
    </source>
</evidence>
<keyword evidence="11" id="KW-0699">rRNA-binding</keyword>
<evidence type="ECO:0000256" key="14">
    <source>
        <dbReference type="ARBA" id="ARBA00022842"/>
    </source>
</evidence>
<feature type="domain" description="S1 motif" evidence="16">
    <location>
        <begin position="65"/>
        <end position="145"/>
    </location>
</feature>